<dbReference type="GO" id="GO:0006281">
    <property type="term" value="P:DNA repair"/>
    <property type="evidence" value="ECO:0007669"/>
    <property type="project" value="TreeGrafter"/>
</dbReference>
<proteinExistence type="predicted"/>
<dbReference type="GO" id="GO:0005829">
    <property type="term" value="C:cytosol"/>
    <property type="evidence" value="ECO:0007669"/>
    <property type="project" value="TreeGrafter"/>
</dbReference>
<evidence type="ECO:0000313" key="1">
    <source>
        <dbReference type="EMBL" id="SFP60741.1"/>
    </source>
</evidence>
<dbReference type="InterPro" id="IPR023214">
    <property type="entry name" value="HAD_sf"/>
</dbReference>
<dbReference type="Proteomes" id="UP000199586">
    <property type="component" value="Unassembled WGS sequence"/>
</dbReference>
<dbReference type="Pfam" id="PF00702">
    <property type="entry name" value="Hydrolase"/>
    <property type="match status" value="1"/>
</dbReference>
<dbReference type="SUPFAM" id="SSF56784">
    <property type="entry name" value="HAD-like"/>
    <property type="match status" value="1"/>
</dbReference>
<reference evidence="2" key="1">
    <citation type="submission" date="2016-10" db="EMBL/GenBank/DDBJ databases">
        <authorList>
            <person name="Varghese N."/>
            <person name="Submissions S."/>
        </authorList>
    </citation>
    <scope>NUCLEOTIDE SEQUENCE [LARGE SCALE GENOMIC DNA]</scope>
    <source>
        <strain evidence="2">CGMCC 1.9113</strain>
    </source>
</reference>
<dbReference type="PANTHER" id="PTHR43434:SF16">
    <property type="entry name" value="BLL8046 PROTEIN"/>
    <property type="match status" value="1"/>
</dbReference>
<gene>
    <name evidence="1" type="ORF">SAMN04488241_10445</name>
</gene>
<dbReference type="NCBIfam" id="TIGR01509">
    <property type="entry name" value="HAD-SF-IA-v3"/>
    <property type="match status" value="1"/>
</dbReference>
<dbReference type="InterPro" id="IPR050155">
    <property type="entry name" value="HAD-like_hydrolase_sf"/>
</dbReference>
<dbReference type="STRING" id="634430.SAMN04488241_10445"/>
<dbReference type="AlphaFoldDB" id="A0A1I5RR69"/>
<accession>A0A1I5RR69</accession>
<dbReference type="RefSeq" id="WP_245739117.1">
    <property type="nucleotide sequence ID" value="NZ_FOXP01000004.1"/>
</dbReference>
<dbReference type="Gene3D" id="1.10.150.240">
    <property type="entry name" value="Putative phosphatase, domain 2"/>
    <property type="match status" value="1"/>
</dbReference>
<protein>
    <submittedName>
        <fullName evidence="1">Haloacid dehalogenase superfamily, subfamily IA, variant 3 with third motif having DD or ED/haloacid dehalogenase superfamily, subfamily IA, variant 1 with third motif having Dx(3-4)D or Dx(3-4)E</fullName>
    </submittedName>
</protein>
<dbReference type="SFLD" id="SFLDG01135">
    <property type="entry name" value="C1.5.6:_HAD__Beta-PGM__Phospha"/>
    <property type="match status" value="1"/>
</dbReference>
<dbReference type="InterPro" id="IPR036412">
    <property type="entry name" value="HAD-like_sf"/>
</dbReference>
<dbReference type="GO" id="GO:0008967">
    <property type="term" value="F:phosphoglycolate phosphatase activity"/>
    <property type="evidence" value="ECO:0007669"/>
    <property type="project" value="TreeGrafter"/>
</dbReference>
<dbReference type="SFLD" id="SFLDS00003">
    <property type="entry name" value="Haloacid_Dehalogenase"/>
    <property type="match status" value="1"/>
</dbReference>
<evidence type="ECO:0000313" key="2">
    <source>
        <dbReference type="Proteomes" id="UP000199586"/>
    </source>
</evidence>
<dbReference type="InterPro" id="IPR006439">
    <property type="entry name" value="HAD-SF_hydro_IA"/>
</dbReference>
<dbReference type="EMBL" id="FOXP01000004">
    <property type="protein sequence ID" value="SFP60741.1"/>
    <property type="molecule type" value="Genomic_DNA"/>
</dbReference>
<dbReference type="SFLD" id="SFLDG01129">
    <property type="entry name" value="C1.5:_HAD__Beta-PGM__Phosphata"/>
    <property type="match status" value="1"/>
</dbReference>
<sequence>MPSSIRAVLFDIDGTLIDSNDLHVQAWAQAFAERGHAVDRDAIAGQIGKGGDNLVPALLPDVPPVEQKGLSKAQGRLFKQVFLDRAKPFPQARALVERVAAAGARVVLASSASQEELDHYVALMGIGDLVAASTSIDDVETSKPAPDIFAVALEKSDFPAAQVIAVGDTPYDVEAAAKAGVATVALLSGGFDRDVLTAAGAVAIYDDVAALLANYEASPLAC</sequence>
<keyword evidence="2" id="KW-1185">Reference proteome</keyword>
<dbReference type="PANTHER" id="PTHR43434">
    <property type="entry name" value="PHOSPHOGLYCOLATE PHOSPHATASE"/>
    <property type="match status" value="1"/>
</dbReference>
<name>A0A1I5RR69_9SPHN</name>
<dbReference type="Gene3D" id="3.40.50.1000">
    <property type="entry name" value="HAD superfamily/HAD-like"/>
    <property type="match status" value="1"/>
</dbReference>
<organism evidence="1 2">
    <name type="scientific">Sphingomonas rubra</name>
    <dbReference type="NCBI Taxonomy" id="634430"/>
    <lineage>
        <taxon>Bacteria</taxon>
        <taxon>Pseudomonadati</taxon>
        <taxon>Pseudomonadota</taxon>
        <taxon>Alphaproteobacteria</taxon>
        <taxon>Sphingomonadales</taxon>
        <taxon>Sphingomonadaceae</taxon>
        <taxon>Sphingomonas</taxon>
    </lineage>
</organism>
<dbReference type="NCBIfam" id="TIGR01549">
    <property type="entry name" value="HAD-SF-IA-v1"/>
    <property type="match status" value="1"/>
</dbReference>
<dbReference type="InterPro" id="IPR023198">
    <property type="entry name" value="PGP-like_dom2"/>
</dbReference>